<dbReference type="Gene3D" id="3.40.50.1000">
    <property type="entry name" value="HAD superfamily/HAD-like"/>
    <property type="match status" value="1"/>
</dbReference>
<dbReference type="EMBL" id="FQXM01000009">
    <property type="protein sequence ID" value="SHH67910.1"/>
    <property type="molecule type" value="Genomic_DNA"/>
</dbReference>
<dbReference type="InterPro" id="IPR023214">
    <property type="entry name" value="HAD_sf"/>
</dbReference>
<protein>
    <submittedName>
        <fullName evidence="2">FMN phosphatase YigB, HAD superfamily</fullName>
    </submittedName>
</protein>
<dbReference type="SFLD" id="SFLDS00003">
    <property type="entry name" value="Haloacid_Dehalogenase"/>
    <property type="match status" value="1"/>
</dbReference>
<proteinExistence type="predicted"/>
<reference evidence="2 3" key="1">
    <citation type="submission" date="2016-11" db="EMBL/GenBank/DDBJ databases">
        <authorList>
            <person name="Jaros S."/>
            <person name="Januszkiewicz K."/>
            <person name="Wedrychowicz H."/>
        </authorList>
    </citation>
    <scope>NUCLEOTIDE SEQUENCE [LARGE SCALE GENOMIC DNA]</scope>
    <source>
        <strain evidence="2 3">DSM 8605</strain>
    </source>
</reference>
<evidence type="ECO:0000313" key="2">
    <source>
        <dbReference type="EMBL" id="SHH67910.1"/>
    </source>
</evidence>
<sequence>MNTILFDLDGTLLPMNTDVFMEIYFKEIKAYFNEFTDGDIFIQNLLSSTKAILENTETKTNKEVFMCDFSNRISEDLEFYNEKFDSFYDSAFLKTKASIFDNKLVPEMIKILKEKGYTLAIATNPLFPLKAILHRINWAKLDPNDFMYISSYEKNCFTKPSLNFYKEILNDLHKSPKECLMVGNDVQEDLIASELGIKTYLIENHIINRDTSEIKFDYKGNYEDFYNFVKNLPYL</sequence>
<dbReference type="STRING" id="1121316.SAMN02745207_01989"/>
<gene>
    <name evidence="2" type="ORF">SAMN02745207_01989</name>
</gene>
<dbReference type="Pfam" id="PF00702">
    <property type="entry name" value="Hydrolase"/>
    <property type="match status" value="1"/>
</dbReference>
<dbReference type="PANTHER" id="PTHR43316">
    <property type="entry name" value="HYDROLASE, HALOACID DELAHOGENASE-RELATED"/>
    <property type="match status" value="1"/>
</dbReference>
<dbReference type="SFLD" id="SFLDG01129">
    <property type="entry name" value="C1.5:_HAD__Beta-PGM__Phosphata"/>
    <property type="match status" value="1"/>
</dbReference>
<dbReference type="OrthoDB" id="9809962at2"/>
<keyword evidence="3" id="KW-1185">Reference proteome</keyword>
<dbReference type="GO" id="GO:0016787">
    <property type="term" value="F:hydrolase activity"/>
    <property type="evidence" value="ECO:0007669"/>
    <property type="project" value="UniProtKB-KW"/>
</dbReference>
<dbReference type="PANTHER" id="PTHR43316:SF3">
    <property type="entry name" value="HALOACID DEHALOGENASE, TYPE II (AFU_ORTHOLOGUE AFUA_2G07750)-RELATED"/>
    <property type="match status" value="1"/>
</dbReference>
<accession>A0A1M5UYA8</accession>
<name>A0A1M5UYA8_9CLOT</name>
<dbReference type="Gene3D" id="1.10.150.520">
    <property type="match status" value="1"/>
</dbReference>
<evidence type="ECO:0000313" key="3">
    <source>
        <dbReference type="Proteomes" id="UP000184447"/>
    </source>
</evidence>
<evidence type="ECO:0000256" key="1">
    <source>
        <dbReference type="ARBA" id="ARBA00022801"/>
    </source>
</evidence>
<dbReference type="SUPFAM" id="SSF56784">
    <property type="entry name" value="HAD-like"/>
    <property type="match status" value="1"/>
</dbReference>
<organism evidence="2 3">
    <name type="scientific">Clostridium grantii DSM 8605</name>
    <dbReference type="NCBI Taxonomy" id="1121316"/>
    <lineage>
        <taxon>Bacteria</taxon>
        <taxon>Bacillati</taxon>
        <taxon>Bacillota</taxon>
        <taxon>Clostridia</taxon>
        <taxon>Eubacteriales</taxon>
        <taxon>Clostridiaceae</taxon>
        <taxon>Clostridium</taxon>
    </lineage>
</organism>
<dbReference type="Proteomes" id="UP000184447">
    <property type="component" value="Unassembled WGS sequence"/>
</dbReference>
<keyword evidence="1" id="KW-0378">Hydrolase</keyword>
<dbReference type="InterPro" id="IPR036412">
    <property type="entry name" value="HAD-like_sf"/>
</dbReference>
<dbReference type="AlphaFoldDB" id="A0A1M5UYA8"/>
<dbReference type="InterPro" id="IPR051540">
    <property type="entry name" value="S-2-haloacid_dehalogenase"/>
</dbReference>
<dbReference type="RefSeq" id="WP_159434067.1">
    <property type="nucleotide sequence ID" value="NZ_FQXM01000009.1"/>
</dbReference>